<dbReference type="PANTHER" id="PTHR22726:SF1">
    <property type="entry name" value="METALLOENDOPEPTIDASE OMA1, MITOCHONDRIAL"/>
    <property type="match status" value="1"/>
</dbReference>
<keyword evidence="1 6" id="KW-0645">Protease</keyword>
<dbReference type="Proteomes" id="UP000199423">
    <property type="component" value="Unassembled WGS sequence"/>
</dbReference>
<dbReference type="EMBL" id="FPCH01000002">
    <property type="protein sequence ID" value="SFV33086.1"/>
    <property type="molecule type" value="Genomic_DNA"/>
</dbReference>
<dbReference type="Pfam" id="PF01435">
    <property type="entry name" value="Peptidase_M48"/>
    <property type="match status" value="1"/>
</dbReference>
<dbReference type="OrthoDB" id="9810445at2"/>
<evidence type="ECO:0000256" key="7">
    <source>
        <dbReference type="SAM" id="Phobius"/>
    </source>
</evidence>
<dbReference type="Gene3D" id="3.30.2010.10">
    <property type="entry name" value="Metalloproteases ('zincins'), catalytic domain"/>
    <property type="match status" value="1"/>
</dbReference>
<dbReference type="InterPro" id="IPR051156">
    <property type="entry name" value="Mito/Outer_Membr_Metalloprot"/>
</dbReference>
<protein>
    <submittedName>
        <fullName evidence="9">Peptidase family M48</fullName>
    </submittedName>
</protein>
<feature type="domain" description="Peptidase M48" evidence="8">
    <location>
        <begin position="188"/>
        <end position="344"/>
    </location>
</feature>
<proteinExistence type="inferred from homology"/>
<dbReference type="GO" id="GO:0016020">
    <property type="term" value="C:membrane"/>
    <property type="evidence" value="ECO:0007669"/>
    <property type="project" value="TreeGrafter"/>
</dbReference>
<dbReference type="GO" id="GO:0051603">
    <property type="term" value="P:proteolysis involved in protein catabolic process"/>
    <property type="evidence" value="ECO:0007669"/>
    <property type="project" value="TreeGrafter"/>
</dbReference>
<evidence type="ECO:0000256" key="3">
    <source>
        <dbReference type="ARBA" id="ARBA00022801"/>
    </source>
</evidence>
<dbReference type="InterPro" id="IPR001915">
    <property type="entry name" value="Peptidase_M48"/>
</dbReference>
<keyword evidence="7" id="KW-0472">Membrane</keyword>
<evidence type="ECO:0000313" key="9">
    <source>
        <dbReference type="EMBL" id="SFV33086.1"/>
    </source>
</evidence>
<evidence type="ECO:0000256" key="1">
    <source>
        <dbReference type="ARBA" id="ARBA00022670"/>
    </source>
</evidence>
<comment type="cofactor">
    <cofactor evidence="6">
        <name>Zn(2+)</name>
        <dbReference type="ChEBI" id="CHEBI:29105"/>
    </cofactor>
    <text evidence="6">Binds 1 zinc ion per subunit.</text>
</comment>
<reference evidence="10" key="1">
    <citation type="submission" date="2016-10" db="EMBL/GenBank/DDBJ databases">
        <authorList>
            <person name="Varghese N."/>
            <person name="Submissions S."/>
        </authorList>
    </citation>
    <scope>NUCLEOTIDE SEQUENCE [LARGE SCALE GENOMIC DNA]</scope>
    <source>
        <strain evidence="10">DSM 1565</strain>
    </source>
</reference>
<dbReference type="CDD" id="cd07332">
    <property type="entry name" value="M48C_Oma1_like"/>
    <property type="match status" value="1"/>
</dbReference>
<dbReference type="PANTHER" id="PTHR22726">
    <property type="entry name" value="METALLOENDOPEPTIDASE OMA1"/>
    <property type="match status" value="1"/>
</dbReference>
<keyword evidence="7" id="KW-1133">Transmembrane helix</keyword>
<evidence type="ECO:0000256" key="6">
    <source>
        <dbReference type="RuleBase" id="RU003983"/>
    </source>
</evidence>
<evidence type="ECO:0000313" key="10">
    <source>
        <dbReference type="Proteomes" id="UP000199423"/>
    </source>
</evidence>
<evidence type="ECO:0000256" key="2">
    <source>
        <dbReference type="ARBA" id="ARBA00022723"/>
    </source>
</evidence>
<keyword evidence="2" id="KW-0479">Metal-binding</keyword>
<accession>A0A1I7NEW0</accession>
<dbReference type="STRING" id="51670.SAMN04488557_1831"/>
<evidence type="ECO:0000256" key="5">
    <source>
        <dbReference type="ARBA" id="ARBA00023049"/>
    </source>
</evidence>
<dbReference type="AlphaFoldDB" id="A0A1I7NEW0"/>
<dbReference type="RefSeq" id="WP_092867241.1">
    <property type="nucleotide sequence ID" value="NZ_FPCH01000002.1"/>
</dbReference>
<name>A0A1I7NEW0_9HYPH</name>
<organism evidence="9 10">
    <name type="scientific">Hyphomicrobium facile</name>
    <dbReference type="NCBI Taxonomy" id="51670"/>
    <lineage>
        <taxon>Bacteria</taxon>
        <taxon>Pseudomonadati</taxon>
        <taxon>Pseudomonadota</taxon>
        <taxon>Alphaproteobacteria</taxon>
        <taxon>Hyphomicrobiales</taxon>
        <taxon>Hyphomicrobiaceae</taxon>
        <taxon>Hyphomicrobium</taxon>
    </lineage>
</organism>
<keyword evidence="5 6" id="KW-0482">Metalloprotease</keyword>
<keyword evidence="4 6" id="KW-0862">Zinc</keyword>
<evidence type="ECO:0000259" key="8">
    <source>
        <dbReference type="Pfam" id="PF01435"/>
    </source>
</evidence>
<evidence type="ECO:0000256" key="4">
    <source>
        <dbReference type="ARBA" id="ARBA00022833"/>
    </source>
</evidence>
<dbReference type="GO" id="GO:0004222">
    <property type="term" value="F:metalloendopeptidase activity"/>
    <property type="evidence" value="ECO:0007669"/>
    <property type="project" value="InterPro"/>
</dbReference>
<gene>
    <name evidence="9" type="ORF">SAMN04488557_1831</name>
</gene>
<comment type="similarity">
    <text evidence="6">Belongs to the peptidase M48 family.</text>
</comment>
<feature type="transmembrane region" description="Helical" evidence="7">
    <location>
        <begin position="109"/>
        <end position="128"/>
    </location>
</feature>
<keyword evidence="7" id="KW-0812">Transmembrane</keyword>
<keyword evidence="3 6" id="KW-0378">Hydrolase</keyword>
<dbReference type="GO" id="GO:0046872">
    <property type="term" value="F:metal ion binding"/>
    <property type="evidence" value="ECO:0007669"/>
    <property type="project" value="UniProtKB-KW"/>
</dbReference>
<keyword evidence="10" id="KW-1185">Reference proteome</keyword>
<sequence>MTSAPAANPAFPSYCRFTASRGAPPVDGTVSLGASGIEIDLPGGSRHIWTYGKLRSEEPIRRNAIDVLLTSGDEPGASLFVQGAGFAAALRERAPRLSVRAAWLREKRMWFFILAFVAGLIAAVYLLGFSPSKSIAQHLPNSWRERLGDATRSSMTKGHKECVDPAGLAALTLLTERLSQGASGSIPFHIHVYDWPLMNAFAVPGGQIVLTSGLLDKSESPDEAAGVLAHEMGHGIELHPESAIIRGVGLGATLEVMLGNTTGGGLANVGLMLAQLGYSRSAEREADKHALELLKAADISPKGLGNFFTRVTKMEAEDGDEGPGAYSWFRTHPPAAERARVVSEQKDYPSSPALSAEAWQNLKSVCKKTRDPDQAE</sequence>